<protein>
    <recommendedName>
        <fullName evidence="2">Type II secretion system protein H</fullName>
    </recommendedName>
    <alternativeName>
        <fullName evidence="10">General secretion pathway protein H</fullName>
    </alternativeName>
</protein>
<evidence type="ECO:0000256" key="8">
    <source>
        <dbReference type="ARBA" id="ARBA00023136"/>
    </source>
</evidence>
<dbReference type="EMBL" id="JACORT010000008">
    <property type="protein sequence ID" value="MBC5785003.1"/>
    <property type="molecule type" value="Genomic_DNA"/>
</dbReference>
<dbReference type="Pfam" id="PF07963">
    <property type="entry name" value="N_methyl"/>
    <property type="match status" value="1"/>
</dbReference>
<dbReference type="InterPro" id="IPR022346">
    <property type="entry name" value="T2SS_GspH"/>
</dbReference>
<dbReference type="RefSeq" id="WP_187077738.1">
    <property type="nucleotide sequence ID" value="NZ_JACORT010000008.1"/>
</dbReference>
<organism evidence="13 14">
    <name type="scientific">Ramlibacter cellulosilyticus</name>
    <dbReference type="NCBI Taxonomy" id="2764187"/>
    <lineage>
        <taxon>Bacteria</taxon>
        <taxon>Pseudomonadati</taxon>
        <taxon>Pseudomonadota</taxon>
        <taxon>Betaproteobacteria</taxon>
        <taxon>Burkholderiales</taxon>
        <taxon>Comamonadaceae</taxon>
        <taxon>Ramlibacter</taxon>
    </lineage>
</organism>
<dbReference type="Gene3D" id="3.55.40.10">
    <property type="entry name" value="minor pseudopilin epsh domain"/>
    <property type="match status" value="1"/>
</dbReference>
<keyword evidence="14" id="KW-1185">Reference proteome</keyword>
<comment type="similarity">
    <text evidence="9">Belongs to the GSP H family.</text>
</comment>
<dbReference type="InterPro" id="IPR045584">
    <property type="entry name" value="Pilin-like"/>
</dbReference>
<evidence type="ECO:0000259" key="12">
    <source>
        <dbReference type="Pfam" id="PF12019"/>
    </source>
</evidence>
<feature type="domain" description="General secretion pathway GspH" evidence="12">
    <location>
        <begin position="43"/>
        <end position="167"/>
    </location>
</feature>
<keyword evidence="6 11" id="KW-0812">Transmembrane</keyword>
<keyword evidence="7 11" id="KW-1133">Transmembrane helix</keyword>
<sequence length="179" mass="18709">MKSNSRGLTLIELLVTLAVMGILSMLVIPSFSVLLAKRAVQAAASDVASDLRLARSEAVKRSNYVTVCRSTDASTCAAAGSWHTGWVVFLDLNGNGAIDGAGDTILRVHQEVSGIQSMGNTDPSTTKAALTFRPNGLGVGINDTWMVTPLASSKPGTTRLMCISSQGRLTLREPGATAC</sequence>
<dbReference type="GO" id="GO:0015627">
    <property type="term" value="C:type II protein secretion system complex"/>
    <property type="evidence" value="ECO:0007669"/>
    <property type="project" value="InterPro"/>
</dbReference>
<feature type="transmembrane region" description="Helical" evidence="11">
    <location>
        <begin position="7"/>
        <end position="28"/>
    </location>
</feature>
<evidence type="ECO:0000256" key="7">
    <source>
        <dbReference type="ARBA" id="ARBA00022989"/>
    </source>
</evidence>
<evidence type="ECO:0000256" key="6">
    <source>
        <dbReference type="ARBA" id="ARBA00022692"/>
    </source>
</evidence>
<dbReference type="InterPro" id="IPR012902">
    <property type="entry name" value="N_methyl_site"/>
</dbReference>
<evidence type="ECO:0000313" key="14">
    <source>
        <dbReference type="Proteomes" id="UP000608513"/>
    </source>
</evidence>
<dbReference type="Pfam" id="PF12019">
    <property type="entry name" value="GspH"/>
    <property type="match status" value="1"/>
</dbReference>
<name>A0A923MTK4_9BURK</name>
<evidence type="ECO:0000256" key="2">
    <source>
        <dbReference type="ARBA" id="ARBA00021549"/>
    </source>
</evidence>
<comment type="subcellular location">
    <subcellularLocation>
        <location evidence="1">Cell inner membrane</location>
        <topology evidence="1">Single-pass membrane protein</topology>
    </subcellularLocation>
</comment>
<dbReference type="GO" id="GO:0015628">
    <property type="term" value="P:protein secretion by the type II secretion system"/>
    <property type="evidence" value="ECO:0007669"/>
    <property type="project" value="InterPro"/>
</dbReference>
<keyword evidence="3" id="KW-1003">Cell membrane</keyword>
<evidence type="ECO:0000256" key="3">
    <source>
        <dbReference type="ARBA" id="ARBA00022475"/>
    </source>
</evidence>
<comment type="caution">
    <text evidence="13">The sequence shown here is derived from an EMBL/GenBank/DDBJ whole genome shotgun (WGS) entry which is preliminary data.</text>
</comment>
<gene>
    <name evidence="13" type="ORF">H8N03_18800</name>
</gene>
<keyword evidence="4" id="KW-0488">Methylation</keyword>
<accession>A0A923MTK4</accession>
<evidence type="ECO:0000256" key="4">
    <source>
        <dbReference type="ARBA" id="ARBA00022481"/>
    </source>
</evidence>
<dbReference type="SUPFAM" id="SSF54523">
    <property type="entry name" value="Pili subunits"/>
    <property type="match status" value="1"/>
</dbReference>
<evidence type="ECO:0000256" key="5">
    <source>
        <dbReference type="ARBA" id="ARBA00022519"/>
    </source>
</evidence>
<keyword evidence="8 11" id="KW-0472">Membrane</keyword>
<dbReference type="Proteomes" id="UP000608513">
    <property type="component" value="Unassembled WGS sequence"/>
</dbReference>
<proteinExistence type="inferred from homology"/>
<dbReference type="GO" id="GO:0005886">
    <property type="term" value="C:plasma membrane"/>
    <property type="evidence" value="ECO:0007669"/>
    <property type="project" value="UniProtKB-SubCell"/>
</dbReference>
<reference evidence="13" key="1">
    <citation type="submission" date="2020-08" db="EMBL/GenBank/DDBJ databases">
        <title>Ramlibacter sp. USB13 16S ribosomal RNA gene genome sequencing and assembly.</title>
        <authorList>
            <person name="Kang M."/>
        </authorList>
    </citation>
    <scope>NUCLEOTIDE SEQUENCE</scope>
    <source>
        <strain evidence="13">USB13</strain>
    </source>
</reference>
<evidence type="ECO:0000256" key="1">
    <source>
        <dbReference type="ARBA" id="ARBA00004377"/>
    </source>
</evidence>
<keyword evidence="5" id="KW-0997">Cell inner membrane</keyword>
<evidence type="ECO:0000256" key="9">
    <source>
        <dbReference type="ARBA" id="ARBA00025772"/>
    </source>
</evidence>
<dbReference type="PROSITE" id="PS00409">
    <property type="entry name" value="PROKAR_NTER_METHYL"/>
    <property type="match status" value="1"/>
</dbReference>
<dbReference type="AlphaFoldDB" id="A0A923MTK4"/>
<dbReference type="NCBIfam" id="TIGR02532">
    <property type="entry name" value="IV_pilin_GFxxxE"/>
    <property type="match status" value="1"/>
</dbReference>
<evidence type="ECO:0000256" key="10">
    <source>
        <dbReference type="ARBA" id="ARBA00030775"/>
    </source>
</evidence>
<evidence type="ECO:0000313" key="13">
    <source>
        <dbReference type="EMBL" id="MBC5785003.1"/>
    </source>
</evidence>
<evidence type="ECO:0000256" key="11">
    <source>
        <dbReference type="SAM" id="Phobius"/>
    </source>
</evidence>